<proteinExistence type="predicted"/>
<comment type="caution">
    <text evidence="2">The sequence shown here is derived from an EMBL/GenBank/DDBJ whole genome shotgun (WGS) entry which is preliminary data.</text>
</comment>
<gene>
    <name evidence="2" type="ORF">UX60_C0016G0005</name>
</gene>
<feature type="transmembrane region" description="Helical" evidence="1">
    <location>
        <begin position="138"/>
        <end position="155"/>
    </location>
</feature>
<feature type="transmembrane region" description="Helical" evidence="1">
    <location>
        <begin position="35"/>
        <end position="51"/>
    </location>
</feature>
<reference evidence="2 3" key="1">
    <citation type="journal article" date="2015" name="Nature">
        <title>rRNA introns, odd ribosomes, and small enigmatic genomes across a large radiation of phyla.</title>
        <authorList>
            <person name="Brown C.T."/>
            <person name="Hug L.A."/>
            <person name="Thomas B.C."/>
            <person name="Sharon I."/>
            <person name="Castelle C.J."/>
            <person name="Singh A."/>
            <person name="Wilkins M.J."/>
            <person name="Williams K.H."/>
            <person name="Banfield J.F."/>
        </authorList>
    </citation>
    <scope>NUCLEOTIDE SEQUENCE [LARGE SCALE GENOMIC DNA]</scope>
</reference>
<evidence type="ECO:0000313" key="3">
    <source>
        <dbReference type="Proteomes" id="UP000034487"/>
    </source>
</evidence>
<keyword evidence="1" id="KW-1133">Transmembrane helix</keyword>
<protein>
    <submittedName>
        <fullName evidence="2">Uncharacterized protein</fullName>
    </submittedName>
</protein>
<dbReference type="Proteomes" id="UP000034487">
    <property type="component" value="Unassembled WGS sequence"/>
</dbReference>
<keyword evidence="1" id="KW-0812">Transmembrane</keyword>
<evidence type="ECO:0000313" key="2">
    <source>
        <dbReference type="EMBL" id="KKU43818.1"/>
    </source>
</evidence>
<evidence type="ECO:0000256" key="1">
    <source>
        <dbReference type="SAM" id="Phobius"/>
    </source>
</evidence>
<keyword evidence="1" id="KW-0472">Membrane</keyword>
<feature type="transmembrane region" description="Helical" evidence="1">
    <location>
        <begin position="110"/>
        <end position="132"/>
    </location>
</feature>
<feature type="transmembrane region" description="Helical" evidence="1">
    <location>
        <begin position="167"/>
        <end position="189"/>
    </location>
</feature>
<accession>A0A0G1SP59</accession>
<sequence length="195" mass="21678">MSILKKLPKSLIFLWASQIAIIGILWDFLPNSFTGGMLLSLIALNGVLLYLRQMELPIFSSIALLLVLVHFWLGNGYASSLLASLVIFVGSALIGLIAAGSSGPVGQDEILVWSLVGLFTSQIATLTQFWPISYFQKSMLGTIIFYLVWQTWRVIGPSSEEKRQPMIWHFIFVGLAVMVVVANIIWTTWPGLKTF</sequence>
<organism evidence="2 3">
    <name type="scientific">Berkelbacteria bacterium GW2011_GWA2_46_7</name>
    <dbReference type="NCBI Taxonomy" id="1618335"/>
    <lineage>
        <taxon>Bacteria</taxon>
        <taxon>Candidatus Berkelbacteria</taxon>
    </lineage>
</organism>
<dbReference type="AlphaFoldDB" id="A0A0G1SP59"/>
<feature type="transmembrane region" description="Helical" evidence="1">
    <location>
        <begin position="12"/>
        <end position="29"/>
    </location>
</feature>
<feature type="transmembrane region" description="Helical" evidence="1">
    <location>
        <begin position="56"/>
        <end position="73"/>
    </location>
</feature>
<feature type="transmembrane region" description="Helical" evidence="1">
    <location>
        <begin position="79"/>
        <end position="98"/>
    </location>
</feature>
<name>A0A0G1SP59_9BACT</name>
<dbReference type="EMBL" id="LCMV01000016">
    <property type="protein sequence ID" value="KKU43818.1"/>
    <property type="molecule type" value="Genomic_DNA"/>
</dbReference>